<keyword evidence="2" id="KW-1185">Reference proteome</keyword>
<dbReference type="AlphaFoldDB" id="A0A0B0P3K0"/>
<gene>
    <name evidence="1" type="ORF">F383_25808</name>
</gene>
<proteinExistence type="predicted"/>
<name>A0A0B0P3K0_GOSAR</name>
<accession>A0A0B0P3K0</accession>
<organism evidence="1 2">
    <name type="scientific">Gossypium arboreum</name>
    <name type="common">Tree cotton</name>
    <name type="synonym">Gossypium nanking</name>
    <dbReference type="NCBI Taxonomy" id="29729"/>
    <lineage>
        <taxon>Eukaryota</taxon>
        <taxon>Viridiplantae</taxon>
        <taxon>Streptophyta</taxon>
        <taxon>Embryophyta</taxon>
        <taxon>Tracheophyta</taxon>
        <taxon>Spermatophyta</taxon>
        <taxon>Magnoliopsida</taxon>
        <taxon>eudicotyledons</taxon>
        <taxon>Gunneridae</taxon>
        <taxon>Pentapetalae</taxon>
        <taxon>rosids</taxon>
        <taxon>malvids</taxon>
        <taxon>Malvales</taxon>
        <taxon>Malvaceae</taxon>
        <taxon>Malvoideae</taxon>
        <taxon>Gossypium</taxon>
    </lineage>
</organism>
<dbReference type="EMBL" id="KN413177">
    <property type="protein sequence ID" value="KHG19477.1"/>
    <property type="molecule type" value="Genomic_DNA"/>
</dbReference>
<protein>
    <submittedName>
        <fullName evidence="1">Uncharacterized protein</fullName>
    </submittedName>
</protein>
<reference evidence="2" key="1">
    <citation type="submission" date="2014-09" db="EMBL/GenBank/DDBJ databases">
        <authorList>
            <person name="Mudge J."/>
            <person name="Ramaraj T."/>
            <person name="Lindquist I.E."/>
            <person name="Bharti A.K."/>
            <person name="Sundararajan A."/>
            <person name="Cameron C.T."/>
            <person name="Woodward J.E."/>
            <person name="May G.D."/>
            <person name="Brubaker C."/>
            <person name="Broadhvest J."/>
            <person name="Wilkins T.A."/>
        </authorList>
    </citation>
    <scope>NUCLEOTIDE SEQUENCE</scope>
    <source>
        <strain evidence="2">cv. AKA8401</strain>
    </source>
</reference>
<evidence type="ECO:0000313" key="2">
    <source>
        <dbReference type="Proteomes" id="UP000032142"/>
    </source>
</evidence>
<evidence type="ECO:0000313" key="1">
    <source>
        <dbReference type="EMBL" id="KHG19477.1"/>
    </source>
</evidence>
<sequence length="36" mass="4369">MYICHCTVMNDNMRAKYEDIGSDMCYRVRPCLGRWH</sequence>
<dbReference type="Proteomes" id="UP000032142">
    <property type="component" value="Unassembled WGS sequence"/>
</dbReference>